<reference evidence="1 2" key="1">
    <citation type="submission" date="2018-09" db="EMBL/GenBank/DDBJ databases">
        <title>A high-quality reference genome of wild soybean provides a powerful tool to mine soybean genomes.</title>
        <authorList>
            <person name="Xie M."/>
            <person name="Chung C.Y.L."/>
            <person name="Li M.-W."/>
            <person name="Wong F.-L."/>
            <person name="Chan T.-F."/>
            <person name="Lam H.-M."/>
        </authorList>
    </citation>
    <scope>NUCLEOTIDE SEQUENCE [LARGE SCALE GENOMIC DNA]</scope>
    <source>
        <strain evidence="2">cv. W05</strain>
        <tissue evidence="1">Hypocotyl of etiolated seedlings</tissue>
    </source>
</reference>
<proteinExistence type="predicted"/>
<evidence type="ECO:0000313" key="2">
    <source>
        <dbReference type="Proteomes" id="UP000289340"/>
    </source>
</evidence>
<dbReference type="Proteomes" id="UP000289340">
    <property type="component" value="Chromosome 5"/>
</dbReference>
<accession>A0A445KSA7</accession>
<sequence>ALASHARGTGFDSPHLHSFTVHATPILPFHHPSSSLPKHTNTNTPFPSLLFFSTSSLPNHSSFREPEPQWNLQRHRCQLIGPTTLPPTTPCRSSPTTLQGLAAVLRVSDALRVIRYICEVGVSPGEEIPFGKIVKCPSCRIAVGVAQPQQGSPPAERSMDITAWERGLRYVKLMKQSIPAAVHSIVVQTPSGLTRTHRFATETVDLPAQEGERVTVAVAALSNVYRKRIQAEANDEAERLLSS</sequence>
<gene>
    <name evidence="1" type="ORF">D0Y65_012992</name>
</gene>
<keyword evidence="2" id="KW-1185">Reference proteome</keyword>
<dbReference type="PANTHER" id="PTHR37381">
    <property type="entry name" value="PENTATRICOPEPTIDE REPEAT (PPR) SUPERFAMILY PROTEIN"/>
    <property type="match status" value="1"/>
</dbReference>
<evidence type="ECO:0000313" key="1">
    <source>
        <dbReference type="EMBL" id="RZC13674.1"/>
    </source>
</evidence>
<protein>
    <submittedName>
        <fullName evidence="1">Uncharacterized protein</fullName>
    </submittedName>
</protein>
<dbReference type="EMBL" id="QZWG01000005">
    <property type="protein sequence ID" value="RZC13674.1"/>
    <property type="molecule type" value="Genomic_DNA"/>
</dbReference>
<dbReference type="AlphaFoldDB" id="A0A445KSA7"/>
<feature type="non-terminal residue" evidence="1">
    <location>
        <position position="1"/>
    </location>
</feature>
<name>A0A445KSA7_GLYSO</name>
<organism evidence="1 2">
    <name type="scientific">Glycine soja</name>
    <name type="common">Wild soybean</name>
    <dbReference type="NCBI Taxonomy" id="3848"/>
    <lineage>
        <taxon>Eukaryota</taxon>
        <taxon>Viridiplantae</taxon>
        <taxon>Streptophyta</taxon>
        <taxon>Embryophyta</taxon>
        <taxon>Tracheophyta</taxon>
        <taxon>Spermatophyta</taxon>
        <taxon>Magnoliopsida</taxon>
        <taxon>eudicotyledons</taxon>
        <taxon>Gunneridae</taxon>
        <taxon>Pentapetalae</taxon>
        <taxon>rosids</taxon>
        <taxon>fabids</taxon>
        <taxon>Fabales</taxon>
        <taxon>Fabaceae</taxon>
        <taxon>Papilionoideae</taxon>
        <taxon>50 kb inversion clade</taxon>
        <taxon>NPAAA clade</taxon>
        <taxon>indigoferoid/millettioid clade</taxon>
        <taxon>Phaseoleae</taxon>
        <taxon>Glycine</taxon>
        <taxon>Glycine subgen. Soja</taxon>
    </lineage>
</organism>
<dbReference type="PANTHER" id="PTHR37381:SF1">
    <property type="entry name" value="PENTATRICOPEPTIDE REPEAT (PPR) SUPERFAMILY PROTEIN"/>
    <property type="match status" value="1"/>
</dbReference>
<comment type="caution">
    <text evidence="1">The sequence shown here is derived from an EMBL/GenBank/DDBJ whole genome shotgun (WGS) entry which is preliminary data.</text>
</comment>